<dbReference type="GO" id="GO:0006260">
    <property type="term" value="P:DNA replication"/>
    <property type="evidence" value="ECO:0007669"/>
    <property type="project" value="InterPro"/>
</dbReference>
<dbReference type="EMBL" id="LT629710">
    <property type="protein sequence ID" value="SDP49415.1"/>
    <property type="molecule type" value="Genomic_DNA"/>
</dbReference>
<dbReference type="PIRSF" id="PIRSF002070">
    <property type="entry name" value="SSB"/>
    <property type="match status" value="1"/>
</dbReference>
<accession>A0A1H0T6D2</accession>
<proteinExistence type="predicted"/>
<evidence type="ECO:0000313" key="5">
    <source>
        <dbReference type="Proteomes" id="UP000198741"/>
    </source>
</evidence>
<sequence>MRFDGAELRMSGRAVTNPVISSSNSERVTFRAVSTERRYDDAVGEWVDGDEFATTVVCWGKLGVQVLQMVRKGDPVVLDGRMVSRRFERNGATEYMQECKADHVGFDIGRSNNRVMRNPRHASENPESESATTAGAAADVAAADPTGEKDPFALARTAAEEPELAGAPF</sequence>
<dbReference type="OrthoDB" id="9809878at2"/>
<evidence type="ECO:0000313" key="4">
    <source>
        <dbReference type="EMBL" id="SDP49415.1"/>
    </source>
</evidence>
<dbReference type="SUPFAM" id="SSF50249">
    <property type="entry name" value="Nucleic acid-binding proteins"/>
    <property type="match status" value="1"/>
</dbReference>
<dbReference type="Gene3D" id="2.40.50.140">
    <property type="entry name" value="Nucleic acid-binding proteins"/>
    <property type="match status" value="1"/>
</dbReference>
<dbReference type="InterPro" id="IPR012340">
    <property type="entry name" value="NA-bd_OB-fold"/>
</dbReference>
<dbReference type="PROSITE" id="PS50935">
    <property type="entry name" value="SSB"/>
    <property type="match status" value="1"/>
</dbReference>
<keyword evidence="5" id="KW-1185">Reference proteome</keyword>
<protein>
    <recommendedName>
        <fullName evidence="2">Single-stranded DNA-binding protein</fullName>
    </recommendedName>
</protein>
<dbReference type="InterPro" id="IPR011344">
    <property type="entry name" value="ssDNA-bd"/>
</dbReference>
<feature type="region of interest" description="Disordered" evidence="3">
    <location>
        <begin position="112"/>
        <end position="169"/>
    </location>
</feature>
<name>A0A1H0T6D2_9ACTN</name>
<dbReference type="STRING" id="1090615.SAMN04515671_4483"/>
<dbReference type="Pfam" id="PF00436">
    <property type="entry name" value="SSB"/>
    <property type="match status" value="1"/>
</dbReference>
<dbReference type="AlphaFoldDB" id="A0A1H0T6D2"/>
<dbReference type="GO" id="GO:0003697">
    <property type="term" value="F:single-stranded DNA binding"/>
    <property type="evidence" value="ECO:0007669"/>
    <property type="project" value="InterPro"/>
</dbReference>
<dbReference type="Proteomes" id="UP000198741">
    <property type="component" value="Chromosome I"/>
</dbReference>
<evidence type="ECO:0000256" key="2">
    <source>
        <dbReference type="PIRNR" id="PIRNR002070"/>
    </source>
</evidence>
<reference evidence="4 5" key="1">
    <citation type="submission" date="2016-10" db="EMBL/GenBank/DDBJ databases">
        <authorList>
            <person name="de Groot N.N."/>
        </authorList>
    </citation>
    <scope>NUCLEOTIDE SEQUENCE [LARGE SCALE GENOMIC DNA]</scope>
    <source>
        <strain evidence="5">P4-7,KCTC 19426,CECT 7604</strain>
    </source>
</reference>
<organism evidence="4 5">
    <name type="scientific">Nakamurella panacisegetis</name>
    <dbReference type="NCBI Taxonomy" id="1090615"/>
    <lineage>
        <taxon>Bacteria</taxon>
        <taxon>Bacillati</taxon>
        <taxon>Actinomycetota</taxon>
        <taxon>Actinomycetes</taxon>
        <taxon>Nakamurellales</taxon>
        <taxon>Nakamurellaceae</taxon>
        <taxon>Nakamurella</taxon>
    </lineage>
</organism>
<feature type="compositionally biased region" description="Low complexity" evidence="3">
    <location>
        <begin position="128"/>
        <end position="145"/>
    </location>
</feature>
<dbReference type="InterPro" id="IPR000424">
    <property type="entry name" value="Primosome_PriB/ssb"/>
</dbReference>
<evidence type="ECO:0000256" key="1">
    <source>
        <dbReference type="ARBA" id="ARBA00023125"/>
    </source>
</evidence>
<gene>
    <name evidence="4" type="ORF">SAMN04515671_4483</name>
</gene>
<dbReference type="RefSeq" id="WP_090480694.1">
    <property type="nucleotide sequence ID" value="NZ_LT629710.1"/>
</dbReference>
<dbReference type="CDD" id="cd04496">
    <property type="entry name" value="SSB_OBF"/>
    <property type="match status" value="1"/>
</dbReference>
<evidence type="ECO:0000256" key="3">
    <source>
        <dbReference type="SAM" id="MobiDB-lite"/>
    </source>
</evidence>
<keyword evidence="1 2" id="KW-0238">DNA-binding</keyword>